<sequence>MLGMYLGGKVELYGKYEAIVLEILFDMIERYLSEDIEEIYIDISSGHNIYISAMLEAVRSFAVFTKLMHWIRKEKQPKVFITFPDPIIGRNRKIYQIHIQLQSFAAFFSSPISKKEAVDLNFSFMRNIFTCITILTIRLKR</sequence>
<keyword evidence="2" id="KW-1185">Reference proteome</keyword>
<reference evidence="1 2" key="1">
    <citation type="submission" date="2018-12" db="EMBL/GenBank/DDBJ databases">
        <title>Genome sequence from the cellulolytic species, Caldicellulosiruptor changbaiensis.</title>
        <authorList>
            <person name="Blumer-Schuette S.E."/>
            <person name="Mendoza C."/>
        </authorList>
    </citation>
    <scope>NUCLEOTIDE SEQUENCE [LARGE SCALE GENOMIC DNA]</scope>
    <source>
        <strain evidence="1 2">CBS-Z</strain>
    </source>
</reference>
<evidence type="ECO:0000313" key="2">
    <source>
        <dbReference type="Proteomes" id="UP000282930"/>
    </source>
</evidence>
<dbReference type="RefSeq" id="WP_127350893.1">
    <property type="nucleotide sequence ID" value="NZ_CP034791.1"/>
</dbReference>
<name>A0A3T0D1Z3_9FIRM</name>
<dbReference type="AlphaFoldDB" id="A0A3T0D1Z3"/>
<organism evidence="1 2">
    <name type="scientific">Caldicellulosiruptor changbaiensis</name>
    <dbReference type="NCBI Taxonomy" id="1222016"/>
    <lineage>
        <taxon>Bacteria</taxon>
        <taxon>Bacillati</taxon>
        <taxon>Bacillota</taxon>
        <taxon>Bacillota incertae sedis</taxon>
        <taxon>Caldicellulosiruptorales</taxon>
        <taxon>Caldicellulosiruptoraceae</taxon>
        <taxon>Caldicellulosiruptor</taxon>
    </lineage>
</organism>
<protein>
    <submittedName>
        <fullName evidence="1">Uncharacterized protein</fullName>
    </submittedName>
</protein>
<evidence type="ECO:0000313" key="1">
    <source>
        <dbReference type="EMBL" id="AZT89271.1"/>
    </source>
</evidence>
<dbReference type="KEGG" id="ccha:ELD05_00435"/>
<dbReference type="Gene3D" id="3.40.50.10640">
    <property type="entry name" value="SSO1389-like"/>
    <property type="match status" value="1"/>
</dbReference>
<gene>
    <name evidence="1" type="ORF">ELD05_00435</name>
</gene>
<proteinExistence type="predicted"/>
<dbReference type="SUPFAM" id="SSF160980">
    <property type="entry name" value="SSO1389-like"/>
    <property type="match status" value="1"/>
</dbReference>
<dbReference type="Proteomes" id="UP000282930">
    <property type="component" value="Chromosome"/>
</dbReference>
<dbReference type="EMBL" id="CP034791">
    <property type="protein sequence ID" value="AZT89271.1"/>
    <property type="molecule type" value="Genomic_DNA"/>
</dbReference>
<accession>A0A3T0D1Z3</accession>